<evidence type="ECO:0000313" key="1">
    <source>
        <dbReference type="EMBL" id="KEZ85547.1"/>
    </source>
</evidence>
<evidence type="ECO:0000313" key="2">
    <source>
        <dbReference type="Proteomes" id="UP000028542"/>
    </source>
</evidence>
<name>A0A084J9B3_9CLOT</name>
<dbReference type="eggNOG" id="COG5632">
    <property type="taxonomic scope" value="Bacteria"/>
</dbReference>
<proteinExistence type="predicted"/>
<protein>
    <submittedName>
        <fullName evidence="1">Uncharacterized protein</fullName>
    </submittedName>
</protein>
<accession>A0A084J9B3</accession>
<dbReference type="Proteomes" id="UP000028542">
    <property type="component" value="Unassembled WGS sequence"/>
</dbReference>
<gene>
    <name evidence="1" type="ORF">IO99_13700</name>
</gene>
<dbReference type="STRING" id="318464.IO99_13700"/>
<reference evidence="1 2" key="1">
    <citation type="submission" date="2014-07" db="EMBL/GenBank/DDBJ databases">
        <title>Draft genome of Clostridium sulfidigenes 113A isolated from sediments associated with methane hydrate from Krishna Godavari basin.</title>
        <authorList>
            <person name="Honkalas V.S."/>
            <person name="Dabir A.P."/>
            <person name="Arora P."/>
            <person name="Dhakephalkar P.K."/>
        </authorList>
    </citation>
    <scope>NUCLEOTIDE SEQUENCE [LARGE SCALE GENOMIC DNA]</scope>
    <source>
        <strain evidence="1 2">113A</strain>
    </source>
</reference>
<sequence>MADIFIGSHDGKNVYQFSWLPSTFPEFNRTSKNEVFESYSNGDFNIIGDMNLLEFGLEGKLPITPSKYSFSKSNIGAYKIINLMHASMSKKKPVRLIINRNPNPTIPTNLINVLVSVESMTWKEENDVVNYNVSFKEYRNV</sequence>
<dbReference type="EMBL" id="JPMD01000033">
    <property type="protein sequence ID" value="KEZ85547.1"/>
    <property type="molecule type" value="Genomic_DNA"/>
</dbReference>
<dbReference type="RefSeq" id="WP_035134165.1">
    <property type="nucleotide sequence ID" value="NZ_JPMD01000033.1"/>
</dbReference>
<organism evidence="1 2">
    <name type="scientific">Clostridium sulfidigenes</name>
    <dbReference type="NCBI Taxonomy" id="318464"/>
    <lineage>
        <taxon>Bacteria</taxon>
        <taxon>Bacillati</taxon>
        <taxon>Bacillota</taxon>
        <taxon>Clostridia</taxon>
        <taxon>Eubacteriales</taxon>
        <taxon>Clostridiaceae</taxon>
        <taxon>Clostridium</taxon>
    </lineage>
</organism>
<keyword evidence="2" id="KW-1185">Reference proteome</keyword>
<comment type="caution">
    <text evidence="1">The sequence shown here is derived from an EMBL/GenBank/DDBJ whole genome shotgun (WGS) entry which is preliminary data.</text>
</comment>
<dbReference type="AlphaFoldDB" id="A0A084J9B3"/>